<gene>
    <name evidence="3" type="ORF">I4I81_11755</name>
</gene>
<reference evidence="3 4" key="1">
    <citation type="submission" date="2020-11" db="EMBL/GenBank/DDBJ databases">
        <title>Pseudonocardia abyssalis sp. nov. and Pseudonocardia oceani sp. nov., description and phylogenomic analysis of two novel actinomycetes isolated from the deep Southern Ocean.</title>
        <authorList>
            <person name="Parra J."/>
        </authorList>
    </citation>
    <scope>NUCLEOTIDE SEQUENCE [LARGE SCALE GENOMIC DNA]</scope>
    <source>
        <strain evidence="3 4">KRD-168</strain>
    </source>
</reference>
<proteinExistence type="predicted"/>
<dbReference type="RefSeq" id="WP_218600841.1">
    <property type="nucleotide sequence ID" value="NZ_JADQDJ010000004.1"/>
</dbReference>
<dbReference type="Pfam" id="PF26526">
    <property type="entry name" value="DUF8175"/>
    <property type="match status" value="1"/>
</dbReference>
<protein>
    <recommendedName>
        <fullName evidence="2">DUF8175 domain-containing protein</fullName>
    </recommendedName>
</protein>
<name>A0ABS6URN6_9PSEU</name>
<dbReference type="EMBL" id="JADQDK010000001">
    <property type="protein sequence ID" value="MBW0134928.1"/>
    <property type="molecule type" value="Genomic_DNA"/>
</dbReference>
<organism evidence="3 4">
    <name type="scientific">Pseudonocardia abyssalis</name>
    <dbReference type="NCBI Taxonomy" id="2792008"/>
    <lineage>
        <taxon>Bacteria</taxon>
        <taxon>Bacillati</taxon>
        <taxon>Actinomycetota</taxon>
        <taxon>Actinomycetes</taxon>
        <taxon>Pseudonocardiales</taxon>
        <taxon>Pseudonocardiaceae</taxon>
        <taxon>Pseudonocardia</taxon>
    </lineage>
</organism>
<keyword evidence="4" id="KW-1185">Reference proteome</keyword>
<keyword evidence="1" id="KW-0732">Signal</keyword>
<evidence type="ECO:0000313" key="4">
    <source>
        <dbReference type="Proteomes" id="UP000694287"/>
    </source>
</evidence>
<evidence type="ECO:0000313" key="3">
    <source>
        <dbReference type="EMBL" id="MBW0134928.1"/>
    </source>
</evidence>
<evidence type="ECO:0000256" key="1">
    <source>
        <dbReference type="SAM" id="SignalP"/>
    </source>
</evidence>
<accession>A0ABS6URN6</accession>
<dbReference type="InterPro" id="IPR058488">
    <property type="entry name" value="DUF8175"/>
</dbReference>
<evidence type="ECO:0000259" key="2">
    <source>
        <dbReference type="Pfam" id="PF26526"/>
    </source>
</evidence>
<sequence>MKRSITALAILIAAVACTGPPSESIRFEQVALVAVPGGVAAQSLRHGPFRVDGMRASGFSHDALGAALAATHISPRITTAAGAAVSGPTLAEQCFGDIGAAQAALETALPLSDSPAGEDLTPVALHYRVIAGEPSGDHVVVSLLADTPQARSQGGLSRVDTTLRWSGQDWQLRVPVRRPSLQPDTVGYALLGPTS</sequence>
<feature type="chain" id="PRO_5045403774" description="DUF8175 domain-containing protein" evidence="1">
    <location>
        <begin position="19"/>
        <end position="195"/>
    </location>
</feature>
<comment type="caution">
    <text evidence="3">The sequence shown here is derived from an EMBL/GenBank/DDBJ whole genome shotgun (WGS) entry which is preliminary data.</text>
</comment>
<dbReference type="Proteomes" id="UP000694287">
    <property type="component" value="Unassembled WGS sequence"/>
</dbReference>
<feature type="domain" description="DUF8175" evidence="2">
    <location>
        <begin position="35"/>
        <end position="184"/>
    </location>
</feature>
<dbReference type="PROSITE" id="PS51257">
    <property type="entry name" value="PROKAR_LIPOPROTEIN"/>
    <property type="match status" value="1"/>
</dbReference>
<feature type="signal peptide" evidence="1">
    <location>
        <begin position="1"/>
        <end position="18"/>
    </location>
</feature>